<organism evidence="2 3">
    <name type="scientific">Clonostachys chloroleuca</name>
    <dbReference type="NCBI Taxonomy" id="1926264"/>
    <lineage>
        <taxon>Eukaryota</taxon>
        <taxon>Fungi</taxon>
        <taxon>Dikarya</taxon>
        <taxon>Ascomycota</taxon>
        <taxon>Pezizomycotina</taxon>
        <taxon>Sordariomycetes</taxon>
        <taxon>Hypocreomycetidae</taxon>
        <taxon>Hypocreales</taxon>
        <taxon>Bionectriaceae</taxon>
        <taxon>Clonostachys</taxon>
    </lineage>
</organism>
<evidence type="ECO:0000256" key="1">
    <source>
        <dbReference type="SAM" id="MobiDB-lite"/>
    </source>
</evidence>
<gene>
    <name evidence="2" type="ORF">CCHLO57077_00008273</name>
</gene>
<dbReference type="EMBL" id="CABFNP030000799">
    <property type="protein sequence ID" value="CAI6087884.1"/>
    <property type="molecule type" value="Genomic_DNA"/>
</dbReference>
<evidence type="ECO:0000313" key="3">
    <source>
        <dbReference type="Proteomes" id="UP001160390"/>
    </source>
</evidence>
<name>A0AA35Q2J0_9HYPO</name>
<feature type="non-terminal residue" evidence="2">
    <location>
        <position position="86"/>
    </location>
</feature>
<comment type="caution">
    <text evidence="2">The sequence shown here is derived from an EMBL/GenBank/DDBJ whole genome shotgun (WGS) entry which is preliminary data.</text>
</comment>
<reference evidence="2" key="1">
    <citation type="submission" date="2023-01" db="EMBL/GenBank/DDBJ databases">
        <authorList>
            <person name="Piombo E."/>
        </authorList>
    </citation>
    <scope>NUCLEOTIDE SEQUENCE</scope>
</reference>
<proteinExistence type="predicted"/>
<feature type="region of interest" description="Disordered" evidence="1">
    <location>
        <begin position="41"/>
        <end position="67"/>
    </location>
</feature>
<dbReference type="Proteomes" id="UP001160390">
    <property type="component" value="Unassembled WGS sequence"/>
</dbReference>
<evidence type="ECO:0000313" key="2">
    <source>
        <dbReference type="EMBL" id="CAI6087884.1"/>
    </source>
</evidence>
<keyword evidence="3" id="KW-1185">Reference proteome</keyword>
<sequence>MVLGYQLTCLVGMVPFEYLLGRLIIVDFPSKADDFLSPEEKELAMRPHKSRPWRRGGGQGGSENGSYHLNDWKLSGWTFNRMLRLS</sequence>
<accession>A0AA35Q2J0</accession>
<protein>
    <submittedName>
        <fullName evidence="2">Uncharacterized protein</fullName>
    </submittedName>
</protein>
<dbReference type="AlphaFoldDB" id="A0AA35Q2J0"/>